<dbReference type="AlphaFoldDB" id="A0A485MW49"/>
<evidence type="ECO:0000256" key="3">
    <source>
        <dbReference type="ARBA" id="ARBA00022980"/>
    </source>
</evidence>
<evidence type="ECO:0000256" key="6">
    <source>
        <dbReference type="ARBA" id="ARBA00035230"/>
    </source>
</evidence>
<sequence length="107" mass="12196">MASTMMDGKKKEDHSAITEVVTREYTINIHKHIHGVGFKKHVPWALKEIWKFAVKDKGTPDVHTDTGLSKAVRDKGIRNVPFNIHGLLFRKSNEDENSPDKLYTLVT</sequence>
<dbReference type="PANTHER" id="PTHR10956">
    <property type="entry name" value="60S RIBOSOMAL PROTEIN L31"/>
    <property type="match status" value="1"/>
</dbReference>
<evidence type="ECO:0000313" key="9">
    <source>
        <dbReference type="Proteomes" id="UP000386466"/>
    </source>
</evidence>
<dbReference type="PANTHER" id="PTHR10956:SF0">
    <property type="entry name" value="60S RIBOSOMAL PROTEIN L31"/>
    <property type="match status" value="1"/>
</dbReference>
<keyword evidence="4" id="KW-0687">Ribonucleoprotein</keyword>
<dbReference type="GO" id="GO:0022625">
    <property type="term" value="C:cytosolic large ribosomal subunit"/>
    <property type="evidence" value="ECO:0007669"/>
    <property type="project" value="TreeGrafter"/>
</dbReference>
<evidence type="ECO:0000256" key="2">
    <source>
        <dbReference type="ARBA" id="ARBA00011133"/>
    </source>
</evidence>
<comment type="similarity">
    <text evidence="1">Belongs to the eukaryotic ribosomal protein eL31 family.</text>
</comment>
<name>A0A485MW49_LYNPA</name>
<dbReference type="GO" id="GO:0003735">
    <property type="term" value="F:structural constituent of ribosome"/>
    <property type="evidence" value="ECO:0007669"/>
    <property type="project" value="InterPro"/>
</dbReference>
<dbReference type="EMBL" id="CAAGRJ010006519">
    <property type="protein sequence ID" value="VFV24537.1"/>
    <property type="molecule type" value="Genomic_DNA"/>
</dbReference>
<dbReference type="InterPro" id="IPR023621">
    <property type="entry name" value="Ribosomal_eL31_dom_sf"/>
</dbReference>
<keyword evidence="3 8" id="KW-0689">Ribosomal protein</keyword>
<evidence type="ECO:0000256" key="4">
    <source>
        <dbReference type="ARBA" id="ARBA00023274"/>
    </source>
</evidence>
<proteinExistence type="inferred from homology"/>
<evidence type="ECO:0000256" key="7">
    <source>
        <dbReference type="ARBA" id="ARBA00035337"/>
    </source>
</evidence>
<dbReference type="Pfam" id="PF01198">
    <property type="entry name" value="Ribosomal_L31e"/>
    <property type="match status" value="1"/>
</dbReference>
<accession>A0A485MW49</accession>
<dbReference type="FunFam" id="3.10.440.10:FF:000001">
    <property type="entry name" value="60S ribosomal protein L31"/>
    <property type="match status" value="1"/>
</dbReference>
<dbReference type="Gene3D" id="3.10.440.10">
    <property type="match status" value="1"/>
</dbReference>
<comment type="function">
    <text evidence="5">Component of the large ribosomal subunit. The ribosome is a large ribonucleoprotein complex responsible for the synthesis of proteins in the cell.</text>
</comment>
<dbReference type="GO" id="GO:0002181">
    <property type="term" value="P:cytoplasmic translation"/>
    <property type="evidence" value="ECO:0007669"/>
    <property type="project" value="TreeGrafter"/>
</dbReference>
<dbReference type="SUPFAM" id="SSF54575">
    <property type="entry name" value="Ribosomal protein L31e"/>
    <property type="match status" value="1"/>
</dbReference>
<evidence type="ECO:0000256" key="1">
    <source>
        <dbReference type="ARBA" id="ARBA00010808"/>
    </source>
</evidence>
<evidence type="ECO:0000313" key="8">
    <source>
        <dbReference type="EMBL" id="VFV24537.1"/>
    </source>
</evidence>
<reference evidence="8 9" key="1">
    <citation type="submission" date="2019-01" db="EMBL/GenBank/DDBJ databases">
        <authorList>
            <person name="Alioto T."/>
            <person name="Alioto T."/>
        </authorList>
    </citation>
    <scope>NUCLEOTIDE SEQUENCE [LARGE SCALE GENOMIC DNA]</scope>
</reference>
<keyword evidence="9" id="KW-1185">Reference proteome</keyword>
<dbReference type="Proteomes" id="UP000386466">
    <property type="component" value="Unassembled WGS sequence"/>
</dbReference>
<comment type="subunit">
    <text evidence="2">Component of the large ribosomal subunit.</text>
</comment>
<dbReference type="InterPro" id="IPR000054">
    <property type="entry name" value="Ribosomal_eL31"/>
</dbReference>
<evidence type="ECO:0000256" key="5">
    <source>
        <dbReference type="ARBA" id="ARBA00034092"/>
    </source>
</evidence>
<organism evidence="8 9">
    <name type="scientific">Lynx pardinus</name>
    <name type="common">Iberian lynx</name>
    <name type="synonym">Felis pardina</name>
    <dbReference type="NCBI Taxonomy" id="191816"/>
    <lineage>
        <taxon>Eukaryota</taxon>
        <taxon>Metazoa</taxon>
        <taxon>Chordata</taxon>
        <taxon>Craniata</taxon>
        <taxon>Vertebrata</taxon>
        <taxon>Euteleostomi</taxon>
        <taxon>Mammalia</taxon>
        <taxon>Eutheria</taxon>
        <taxon>Laurasiatheria</taxon>
        <taxon>Carnivora</taxon>
        <taxon>Feliformia</taxon>
        <taxon>Felidae</taxon>
        <taxon>Felinae</taxon>
        <taxon>Lynx</taxon>
    </lineage>
</organism>
<gene>
    <name evidence="8" type="ORF">LYPA_23C004139</name>
</gene>
<protein>
    <recommendedName>
        <fullName evidence="6">Large ribosomal subunit protein eL31</fullName>
    </recommendedName>
    <alternativeName>
        <fullName evidence="7">60S ribosomal protein L31</fullName>
    </alternativeName>
</protein>
<dbReference type="SMART" id="SM01380">
    <property type="entry name" value="Ribosomal_L31e"/>
    <property type="match status" value="1"/>
</dbReference>